<proteinExistence type="inferred from homology"/>
<keyword evidence="4" id="KW-0027">Amidation</keyword>
<evidence type="ECO:0000256" key="1">
    <source>
        <dbReference type="ARBA" id="ARBA00004613"/>
    </source>
</evidence>
<evidence type="ECO:0000256" key="5">
    <source>
        <dbReference type="ARBA" id="ARBA00023320"/>
    </source>
</evidence>
<comment type="subcellular location">
    <subcellularLocation>
        <location evidence="1">Secreted</location>
    </subcellularLocation>
</comment>
<comment type="similarity">
    <text evidence="2">Belongs to the gastrin/cholecystokinin family.</text>
</comment>
<evidence type="ECO:0000256" key="4">
    <source>
        <dbReference type="ARBA" id="ARBA00022815"/>
    </source>
</evidence>
<gene>
    <name evidence="7" type="primary">LOC108624620</name>
</gene>
<dbReference type="CTD" id="45845"/>
<dbReference type="Pfam" id="PF08257">
    <property type="entry name" value="Sulfakinin"/>
    <property type="match status" value="2"/>
</dbReference>
<keyword evidence="3" id="KW-0964">Secreted</keyword>
<dbReference type="Proteomes" id="UP000694925">
    <property type="component" value="Unplaced"/>
</dbReference>
<keyword evidence="6" id="KW-1185">Reference proteome</keyword>
<dbReference type="KEGG" id="ccal:108624620"/>
<dbReference type="InterPro" id="IPR013259">
    <property type="entry name" value="Sulfakinin"/>
</dbReference>
<evidence type="ECO:0000256" key="3">
    <source>
        <dbReference type="ARBA" id="ARBA00022525"/>
    </source>
</evidence>
<reference evidence="7" key="1">
    <citation type="submission" date="2025-08" db="UniProtKB">
        <authorList>
            <consortium name="RefSeq"/>
        </authorList>
    </citation>
    <scope>IDENTIFICATION</scope>
    <source>
        <tissue evidence="7">Whole body</tissue>
    </source>
</reference>
<dbReference type="PROSITE" id="PS00259">
    <property type="entry name" value="GASTRIN"/>
    <property type="match status" value="1"/>
</dbReference>
<dbReference type="GO" id="GO:0007218">
    <property type="term" value="P:neuropeptide signaling pathway"/>
    <property type="evidence" value="ECO:0007669"/>
    <property type="project" value="UniProtKB-KW"/>
</dbReference>
<dbReference type="GeneID" id="108624620"/>
<dbReference type="RefSeq" id="XP_017879515.2">
    <property type="nucleotide sequence ID" value="XM_018024026.2"/>
</dbReference>
<dbReference type="AlphaFoldDB" id="A0AAJ7IYH7"/>
<sequence length="125" mass="14871">MMGLYQGYKKQRVDGETRILPPISTRPLTDMNLPLALTCVMTVIWLFSENCETAPEVINDGHRRFRKHPLSQGYKQNVLQGEEDNFLDWNKRQHFDDYGHMRFGKREHFDDYGHMRFGRSHKIDN</sequence>
<accession>A0AAJ7IYH7</accession>
<evidence type="ECO:0000313" key="7">
    <source>
        <dbReference type="RefSeq" id="XP_017879515.2"/>
    </source>
</evidence>
<evidence type="ECO:0000256" key="2">
    <source>
        <dbReference type="ARBA" id="ARBA00006273"/>
    </source>
</evidence>
<name>A0AAJ7IYH7_9HYME</name>
<dbReference type="InterPro" id="IPR013152">
    <property type="entry name" value="Gastrin/cholecystokinin_CS"/>
</dbReference>
<protein>
    <submittedName>
        <fullName evidence="7">Uncharacterized protein LOC108624620</fullName>
    </submittedName>
</protein>
<evidence type="ECO:0000313" key="6">
    <source>
        <dbReference type="Proteomes" id="UP000694925"/>
    </source>
</evidence>
<dbReference type="GO" id="GO:0005576">
    <property type="term" value="C:extracellular region"/>
    <property type="evidence" value="ECO:0007669"/>
    <property type="project" value="UniProtKB-SubCell"/>
</dbReference>
<organism evidence="6 7">
    <name type="scientific">Ceratina calcarata</name>
    <dbReference type="NCBI Taxonomy" id="156304"/>
    <lineage>
        <taxon>Eukaryota</taxon>
        <taxon>Metazoa</taxon>
        <taxon>Ecdysozoa</taxon>
        <taxon>Arthropoda</taxon>
        <taxon>Hexapoda</taxon>
        <taxon>Insecta</taxon>
        <taxon>Pterygota</taxon>
        <taxon>Neoptera</taxon>
        <taxon>Endopterygota</taxon>
        <taxon>Hymenoptera</taxon>
        <taxon>Apocrita</taxon>
        <taxon>Aculeata</taxon>
        <taxon>Apoidea</taxon>
        <taxon>Anthophila</taxon>
        <taxon>Apidae</taxon>
        <taxon>Ceratina</taxon>
        <taxon>Zadontomerus</taxon>
    </lineage>
</organism>
<keyword evidence="5" id="KW-0527">Neuropeptide</keyword>